<evidence type="ECO:0000259" key="1">
    <source>
        <dbReference type="Pfam" id="PF13577"/>
    </source>
</evidence>
<dbReference type="InterPro" id="IPR032710">
    <property type="entry name" value="NTF2-like_dom_sf"/>
</dbReference>
<dbReference type="RefSeq" id="WP_233722685.1">
    <property type="nucleotide sequence ID" value="NZ_JAJVCN010000001.1"/>
</dbReference>
<protein>
    <submittedName>
        <fullName evidence="2">Nuclear transport factor 2 family protein</fullName>
    </submittedName>
</protein>
<comment type="caution">
    <text evidence="2">The sequence shown here is derived from an EMBL/GenBank/DDBJ whole genome shotgun (WGS) entry which is preliminary data.</text>
</comment>
<evidence type="ECO:0000313" key="2">
    <source>
        <dbReference type="EMBL" id="MCE7001624.1"/>
    </source>
</evidence>
<keyword evidence="3" id="KW-1185">Reference proteome</keyword>
<dbReference type="SUPFAM" id="SSF54427">
    <property type="entry name" value="NTF2-like"/>
    <property type="match status" value="1"/>
</dbReference>
<dbReference type="EMBL" id="JAJVCN010000001">
    <property type="protein sequence ID" value="MCE7001624.1"/>
    <property type="molecule type" value="Genomic_DNA"/>
</dbReference>
<dbReference type="Gene3D" id="3.10.450.50">
    <property type="match status" value="1"/>
</dbReference>
<reference evidence="2 3" key="1">
    <citation type="submission" date="2021-12" db="EMBL/GenBank/DDBJ databases">
        <title>Genome sequence of Kibdelosporangium philippinense ATCC 49844.</title>
        <authorList>
            <person name="Fedorov E.A."/>
            <person name="Omeragic M."/>
            <person name="Shalygina K.F."/>
            <person name="Maclea K.S."/>
        </authorList>
    </citation>
    <scope>NUCLEOTIDE SEQUENCE [LARGE SCALE GENOMIC DNA]</scope>
    <source>
        <strain evidence="2 3">ATCC 49844</strain>
    </source>
</reference>
<sequence>MTDARAAITEVVDNWVIWRDAGLWDELLCAWHEGGRMHTSWFRGPAPEFVERCRTAFDTGVTVHHTLGGTWTKLHGTRAIAQSKVTISQRVMIHNVLCDVVGIGRFYDFFEARDGNWRLVSRQPIYEKDRLDSVDGRQYPDMDHELLAAYPAGCRHMLYAQKCNGVPVLTDLPELRGPIVEKLYSAGHTWLENGPLAFH</sequence>
<dbReference type="Proteomes" id="UP001521150">
    <property type="component" value="Unassembled WGS sequence"/>
</dbReference>
<name>A0ABS8Z0Y8_9PSEU</name>
<feature type="domain" description="SnoaL-like" evidence="1">
    <location>
        <begin position="3"/>
        <end position="122"/>
    </location>
</feature>
<gene>
    <name evidence="2" type="ORF">LWC34_02025</name>
</gene>
<dbReference type="Pfam" id="PF13577">
    <property type="entry name" value="SnoaL_4"/>
    <property type="match status" value="1"/>
</dbReference>
<dbReference type="InterPro" id="IPR037401">
    <property type="entry name" value="SnoaL-like"/>
</dbReference>
<organism evidence="2 3">
    <name type="scientific">Kibdelosporangium philippinense</name>
    <dbReference type="NCBI Taxonomy" id="211113"/>
    <lineage>
        <taxon>Bacteria</taxon>
        <taxon>Bacillati</taxon>
        <taxon>Actinomycetota</taxon>
        <taxon>Actinomycetes</taxon>
        <taxon>Pseudonocardiales</taxon>
        <taxon>Pseudonocardiaceae</taxon>
        <taxon>Kibdelosporangium</taxon>
    </lineage>
</organism>
<accession>A0ABS8Z0Y8</accession>
<evidence type="ECO:0000313" key="3">
    <source>
        <dbReference type="Proteomes" id="UP001521150"/>
    </source>
</evidence>
<proteinExistence type="predicted"/>